<dbReference type="Proteomes" id="UP000094329">
    <property type="component" value="Unassembled WGS sequence"/>
</dbReference>
<dbReference type="RefSeq" id="WP_069313157.1">
    <property type="nucleotide sequence ID" value="NZ_MDTU01000001.1"/>
</dbReference>
<name>A0ABX3A7F0_9GAMM</name>
<comment type="caution">
    <text evidence="1">The sequence shown here is derived from an EMBL/GenBank/DDBJ whole genome shotgun (WGS) entry which is preliminary data.</text>
</comment>
<protein>
    <submittedName>
        <fullName evidence="1">Uncharacterized protein</fullName>
    </submittedName>
</protein>
<sequence>MTDVKTALQPYPILSHSLLPGYCLPNIQLSRLDHTTINLASLTQNQHYVLIFLEATTSTRFLNKLHQTCEKYQQTLHALDSQLAICFTKSAACTSIKITDHKLSDIFSMTIAS</sequence>
<reference evidence="1 2" key="1">
    <citation type="submission" date="2016-08" db="EMBL/GenBank/DDBJ databases">
        <title>Draft genome sequence of Candidatus Piscirickettsia litoralis, from seawater.</title>
        <authorList>
            <person name="Wan X."/>
            <person name="Lee A.J."/>
            <person name="Hou S."/>
            <person name="Donachie S.P."/>
        </authorList>
    </citation>
    <scope>NUCLEOTIDE SEQUENCE [LARGE SCALE GENOMIC DNA]</scope>
    <source>
        <strain evidence="1 2">Y2</strain>
    </source>
</reference>
<accession>A0ABX3A7F0</accession>
<evidence type="ECO:0000313" key="2">
    <source>
        <dbReference type="Proteomes" id="UP000094329"/>
    </source>
</evidence>
<evidence type="ECO:0000313" key="1">
    <source>
        <dbReference type="EMBL" id="ODN43360.1"/>
    </source>
</evidence>
<proteinExistence type="predicted"/>
<keyword evidence="2" id="KW-1185">Reference proteome</keyword>
<dbReference type="EMBL" id="MDTU01000001">
    <property type="protein sequence ID" value="ODN43360.1"/>
    <property type="molecule type" value="Genomic_DNA"/>
</dbReference>
<gene>
    <name evidence="1" type="ORF">BGC07_11040</name>
</gene>
<organism evidence="1 2">
    <name type="scientific">Piscirickettsia litoralis</name>
    <dbReference type="NCBI Taxonomy" id="1891921"/>
    <lineage>
        <taxon>Bacteria</taxon>
        <taxon>Pseudomonadati</taxon>
        <taxon>Pseudomonadota</taxon>
        <taxon>Gammaproteobacteria</taxon>
        <taxon>Thiotrichales</taxon>
        <taxon>Piscirickettsiaceae</taxon>
        <taxon>Piscirickettsia</taxon>
    </lineage>
</organism>